<name>A0A0R1RTJ1_9LACO</name>
<protein>
    <recommendedName>
        <fullName evidence="3">Acetyl-CoA carboxylase</fullName>
    </recommendedName>
</protein>
<accession>A0A0R1RTJ1</accession>
<dbReference type="PATRIC" id="fig|1114972.6.peg.459"/>
<gene>
    <name evidence="1" type="ORF">FD35_GL000460</name>
</gene>
<keyword evidence="2" id="KW-1185">Reference proteome</keyword>
<dbReference type="Proteomes" id="UP000051999">
    <property type="component" value="Unassembled WGS sequence"/>
</dbReference>
<dbReference type="AlphaFoldDB" id="A0A0R1RTJ1"/>
<organism evidence="1 2">
    <name type="scientific">Furfurilactobacillus rossiae DSM 15814</name>
    <dbReference type="NCBI Taxonomy" id="1114972"/>
    <lineage>
        <taxon>Bacteria</taxon>
        <taxon>Bacillati</taxon>
        <taxon>Bacillota</taxon>
        <taxon>Bacilli</taxon>
        <taxon>Lactobacillales</taxon>
        <taxon>Lactobacillaceae</taxon>
        <taxon>Furfurilactobacillus</taxon>
    </lineage>
</organism>
<dbReference type="eggNOG" id="ENOG502ZIF8">
    <property type="taxonomic scope" value="Bacteria"/>
</dbReference>
<proteinExistence type="predicted"/>
<evidence type="ECO:0000313" key="2">
    <source>
        <dbReference type="Proteomes" id="UP000051999"/>
    </source>
</evidence>
<evidence type="ECO:0000313" key="1">
    <source>
        <dbReference type="EMBL" id="KRL57442.1"/>
    </source>
</evidence>
<comment type="caution">
    <text evidence="1">The sequence shown here is derived from an EMBL/GenBank/DDBJ whole genome shotgun (WGS) entry which is preliminary data.</text>
</comment>
<reference evidence="1 2" key="1">
    <citation type="journal article" date="2015" name="Genome Announc.">
        <title>Expanding the biotechnology potential of lactobacilli through comparative genomics of 213 strains and associated genera.</title>
        <authorList>
            <person name="Sun Z."/>
            <person name="Harris H.M."/>
            <person name="McCann A."/>
            <person name="Guo C."/>
            <person name="Argimon S."/>
            <person name="Zhang W."/>
            <person name="Yang X."/>
            <person name="Jeffery I.B."/>
            <person name="Cooney J.C."/>
            <person name="Kagawa T.F."/>
            <person name="Liu W."/>
            <person name="Song Y."/>
            <person name="Salvetti E."/>
            <person name="Wrobel A."/>
            <person name="Rasinkangas P."/>
            <person name="Parkhill J."/>
            <person name="Rea M.C."/>
            <person name="O'Sullivan O."/>
            <person name="Ritari J."/>
            <person name="Douillard F.P."/>
            <person name="Paul Ross R."/>
            <person name="Yang R."/>
            <person name="Briner A.E."/>
            <person name="Felis G.E."/>
            <person name="de Vos W.M."/>
            <person name="Barrangou R."/>
            <person name="Klaenhammer T.R."/>
            <person name="Caufield P.W."/>
            <person name="Cui Y."/>
            <person name="Zhang H."/>
            <person name="O'Toole P.W."/>
        </authorList>
    </citation>
    <scope>NUCLEOTIDE SEQUENCE [LARGE SCALE GENOMIC DNA]</scope>
    <source>
        <strain evidence="1 2">DSM 15814</strain>
    </source>
</reference>
<dbReference type="STRING" id="1114972.FD35_GL000460"/>
<evidence type="ECO:0008006" key="3">
    <source>
        <dbReference type="Google" id="ProtNLM"/>
    </source>
</evidence>
<sequence>MHMNKDLDLICQRIDELFLRQYNTRYWLQIVDDPYDKTYNFFFDSLKKAHREKSVPLHTVTIYDLTYLEELVDDIQKHTQLSIQFEGFTGQHWPKSQRIIQRKKHWDE</sequence>
<dbReference type="EMBL" id="AZFF01000001">
    <property type="protein sequence ID" value="KRL57442.1"/>
    <property type="molecule type" value="Genomic_DNA"/>
</dbReference>